<gene>
    <name evidence="1" type="ORF">ACFFJ3_14480</name>
</gene>
<dbReference type="RefSeq" id="WP_380676546.1">
    <property type="nucleotide sequence ID" value="NZ_CP173186.1"/>
</dbReference>
<protein>
    <submittedName>
        <fullName evidence="1">Uncharacterized protein</fullName>
    </submittedName>
</protein>
<comment type="caution">
    <text evidence="1">The sequence shown here is derived from an EMBL/GenBank/DDBJ whole genome shotgun (WGS) entry which is preliminary data.</text>
</comment>
<accession>A0ABV6EFB3</accession>
<name>A0ABV6EFB3_9GAMM</name>
<dbReference type="EMBL" id="JBHLXG010000013">
    <property type="protein sequence ID" value="MFC0227694.1"/>
    <property type="molecule type" value="Genomic_DNA"/>
</dbReference>
<evidence type="ECO:0000313" key="2">
    <source>
        <dbReference type="Proteomes" id="UP001589792"/>
    </source>
</evidence>
<organism evidence="1 2">
    <name type="scientific">Serratia aquatilis</name>
    <dbReference type="NCBI Taxonomy" id="1737515"/>
    <lineage>
        <taxon>Bacteria</taxon>
        <taxon>Pseudomonadati</taxon>
        <taxon>Pseudomonadota</taxon>
        <taxon>Gammaproteobacteria</taxon>
        <taxon>Enterobacterales</taxon>
        <taxon>Yersiniaceae</taxon>
        <taxon>Serratia</taxon>
    </lineage>
</organism>
<keyword evidence="2" id="KW-1185">Reference proteome</keyword>
<evidence type="ECO:0000313" key="1">
    <source>
        <dbReference type="EMBL" id="MFC0227694.1"/>
    </source>
</evidence>
<reference evidence="1 2" key="1">
    <citation type="submission" date="2024-09" db="EMBL/GenBank/DDBJ databases">
        <authorList>
            <person name="Sun Q."/>
            <person name="Mori K."/>
        </authorList>
    </citation>
    <scope>NUCLEOTIDE SEQUENCE [LARGE SCALE GENOMIC DNA]</scope>
    <source>
        <strain evidence="1 2">CCM 8626</strain>
    </source>
</reference>
<sequence>MPRRANCFCMLPVIGKGEIDKHPITQAHQMLAFPSWLAREEILSSRSDYGYQP</sequence>
<dbReference type="Proteomes" id="UP001589792">
    <property type="component" value="Unassembled WGS sequence"/>
</dbReference>
<proteinExistence type="predicted"/>